<sequence>MSKRGDAKKARRRKRLGGTRRVPDAIVAQLSAIPDGIVADLAEFDERITARDWTFDEEQSDDDYAVWFFEPSGAQVDDGLPVTSLWLDAAEDGAIVRVVLVGTTTPHPFTHAQLFEHLEAIETYRNGDPVPEFG</sequence>
<dbReference type="RefSeq" id="WP_068001390.1">
    <property type="nucleotide sequence ID" value="NZ_CP015596.1"/>
</dbReference>
<dbReference type="STRING" id="1682113.A7U43_27145"/>
<dbReference type="EMBL" id="CP015596">
    <property type="protein sequence ID" value="ANE82445.1"/>
    <property type="molecule type" value="Genomic_DNA"/>
</dbReference>
<dbReference type="KEGG" id="madi:A7U43_27145"/>
<dbReference type="Proteomes" id="UP000077143">
    <property type="component" value="Chromosome"/>
</dbReference>
<name>A0A172UTX4_9MYCO</name>
<evidence type="ECO:0000313" key="2">
    <source>
        <dbReference type="EMBL" id="ANE82445.1"/>
    </source>
</evidence>
<accession>A0A172UTX4</accession>
<organism evidence="2 3">
    <name type="scientific">Mycobacterium adipatum</name>
    <dbReference type="NCBI Taxonomy" id="1682113"/>
    <lineage>
        <taxon>Bacteria</taxon>
        <taxon>Bacillati</taxon>
        <taxon>Actinomycetota</taxon>
        <taxon>Actinomycetes</taxon>
        <taxon>Mycobacteriales</taxon>
        <taxon>Mycobacteriaceae</taxon>
        <taxon>Mycobacterium</taxon>
    </lineage>
</organism>
<feature type="compositionally biased region" description="Basic residues" evidence="1">
    <location>
        <begin position="9"/>
        <end position="18"/>
    </location>
</feature>
<dbReference type="AlphaFoldDB" id="A0A172UTX4"/>
<evidence type="ECO:0000256" key="1">
    <source>
        <dbReference type="SAM" id="MobiDB-lite"/>
    </source>
</evidence>
<dbReference type="OrthoDB" id="4729167at2"/>
<feature type="region of interest" description="Disordered" evidence="1">
    <location>
        <begin position="1"/>
        <end position="20"/>
    </location>
</feature>
<gene>
    <name evidence="2" type="ORF">A7U43_27145</name>
</gene>
<keyword evidence="3" id="KW-1185">Reference proteome</keyword>
<evidence type="ECO:0000313" key="3">
    <source>
        <dbReference type="Proteomes" id="UP000077143"/>
    </source>
</evidence>
<reference evidence="2 3" key="1">
    <citation type="submission" date="2016-05" db="EMBL/GenBank/DDBJ databases">
        <title>Complete genome sequence of a phthalic acid esters degrading Mycobacterium sp. YC-RL4.</title>
        <authorList>
            <person name="Ren L."/>
            <person name="Fan S."/>
            <person name="Ruth N."/>
            <person name="Jia Y."/>
            <person name="Wang J."/>
            <person name="Qiao C."/>
        </authorList>
    </citation>
    <scope>NUCLEOTIDE SEQUENCE [LARGE SCALE GENOMIC DNA]</scope>
    <source>
        <strain evidence="2 3">YC-RL4</strain>
    </source>
</reference>
<proteinExistence type="predicted"/>
<protein>
    <submittedName>
        <fullName evidence="2">Uncharacterized protein</fullName>
    </submittedName>
</protein>